<reference evidence="3 4" key="1">
    <citation type="journal article" date="2014" name="Nat. Commun.">
        <title>Physiological and genomic features of highly alkaliphilic hydrogen-utilizing Betaproteobacteria from a continental serpentinizing site.</title>
        <authorList>
            <person name="Suzuki S."/>
            <person name="Kuenen J.G."/>
            <person name="Schipper K."/>
            <person name="van der Velde S."/>
            <person name="Ishii S."/>
            <person name="Wu A."/>
            <person name="Sorokin D.Y."/>
            <person name="Tenney A."/>
            <person name="Meng X.Y."/>
            <person name="Morrill P.L."/>
            <person name="Kamagata Y."/>
            <person name="Muyzer G."/>
            <person name="Nealson K.H."/>
        </authorList>
    </citation>
    <scope>NUCLEOTIDE SEQUENCE [LARGE SCALE GENOMIC DNA]</scope>
    <source>
        <strain evidence="3 4">A1</strain>
    </source>
</reference>
<gene>
    <name evidence="3" type="ORF">SRAA_0132</name>
</gene>
<feature type="compositionally biased region" description="Pro residues" evidence="1">
    <location>
        <begin position="87"/>
        <end position="101"/>
    </location>
</feature>
<evidence type="ECO:0000259" key="2">
    <source>
        <dbReference type="Pfam" id="PF22513"/>
    </source>
</evidence>
<name>A0A060NF76_9BURK</name>
<dbReference type="RefSeq" id="WP_338056368.1">
    <property type="nucleotide sequence ID" value="NZ_AP014568.1"/>
</dbReference>
<accession>A0A060NF76</accession>
<evidence type="ECO:0000313" key="3">
    <source>
        <dbReference type="EMBL" id="BAO79986.1"/>
    </source>
</evidence>
<dbReference type="InterPro" id="IPR013321">
    <property type="entry name" value="Arc_rbn_hlx_hlx"/>
</dbReference>
<sequence>MTSIIAYNKNLLAEPEPLMSTLTVRNLDESVKLGLRVRAAQHGWSMEQEVRHILQNAVSGHTPGTQALNFAERVNQRFRGLGSDDLPIPPRQAPRPAPNLS</sequence>
<dbReference type="AlphaFoldDB" id="A0A060NF76"/>
<keyword evidence="4" id="KW-1185">Reference proteome</keyword>
<dbReference type="KEGG" id="cbaa:SRAA_0132"/>
<dbReference type="Gene3D" id="1.10.1220.10">
    <property type="entry name" value="Met repressor-like"/>
    <property type="match status" value="1"/>
</dbReference>
<feature type="domain" description="Antitoxin FitA-like ribbon-helix-helix" evidence="2">
    <location>
        <begin position="21"/>
        <end position="58"/>
    </location>
</feature>
<dbReference type="STRING" id="1458425.SRAA_0132"/>
<organism evidence="3 4">
    <name type="scientific">Serpentinimonas raichei</name>
    <dbReference type="NCBI Taxonomy" id="1458425"/>
    <lineage>
        <taxon>Bacteria</taxon>
        <taxon>Pseudomonadati</taxon>
        <taxon>Pseudomonadota</taxon>
        <taxon>Betaproteobacteria</taxon>
        <taxon>Burkholderiales</taxon>
        <taxon>Comamonadaceae</taxon>
        <taxon>Serpentinimonas</taxon>
    </lineage>
</organism>
<dbReference type="Pfam" id="PF22513">
    <property type="entry name" value="FitA-like_RHH"/>
    <property type="match status" value="1"/>
</dbReference>
<dbReference type="HOGENOM" id="CLU_168829_2_1_4"/>
<dbReference type="EMBL" id="AP014568">
    <property type="protein sequence ID" value="BAO79986.1"/>
    <property type="molecule type" value="Genomic_DNA"/>
</dbReference>
<proteinExistence type="predicted"/>
<protein>
    <submittedName>
        <fullName evidence="3">Plasmid stability protein</fullName>
    </submittedName>
</protein>
<dbReference type="GO" id="GO:0006355">
    <property type="term" value="P:regulation of DNA-templated transcription"/>
    <property type="evidence" value="ECO:0007669"/>
    <property type="project" value="InterPro"/>
</dbReference>
<evidence type="ECO:0000256" key="1">
    <source>
        <dbReference type="SAM" id="MobiDB-lite"/>
    </source>
</evidence>
<dbReference type="SUPFAM" id="SSF47598">
    <property type="entry name" value="Ribbon-helix-helix"/>
    <property type="match status" value="1"/>
</dbReference>
<dbReference type="Proteomes" id="UP000067461">
    <property type="component" value="Chromosome"/>
</dbReference>
<evidence type="ECO:0000313" key="4">
    <source>
        <dbReference type="Proteomes" id="UP000067461"/>
    </source>
</evidence>
<dbReference type="InterPro" id="IPR053853">
    <property type="entry name" value="FitA-like_RHH"/>
</dbReference>
<feature type="region of interest" description="Disordered" evidence="1">
    <location>
        <begin position="80"/>
        <end position="101"/>
    </location>
</feature>
<dbReference type="InterPro" id="IPR010985">
    <property type="entry name" value="Ribbon_hlx_hlx"/>
</dbReference>